<keyword evidence="1" id="KW-0711">Selenium</keyword>
<dbReference type="OrthoDB" id="9808735at2"/>
<protein>
    <submittedName>
        <fullName evidence="3">tRNA 2-selenouridine synthase</fullName>
    </submittedName>
</protein>
<dbReference type="InterPro" id="IPR058840">
    <property type="entry name" value="AAA_SelU"/>
</dbReference>
<dbReference type="InterPro" id="IPR017582">
    <property type="entry name" value="SelU"/>
</dbReference>
<dbReference type="AlphaFoldDB" id="A0A370GQ72"/>
<dbReference type="GO" id="GO:0043828">
    <property type="term" value="F:tRNA 2-selenouridine synthase activity"/>
    <property type="evidence" value="ECO:0007669"/>
    <property type="project" value="InterPro"/>
</dbReference>
<accession>A0A370GQ72</accession>
<dbReference type="Pfam" id="PF26341">
    <property type="entry name" value="AAA_SelU"/>
    <property type="match status" value="1"/>
</dbReference>
<proteinExistence type="predicted"/>
<dbReference type="PANTHER" id="PTHR30401">
    <property type="entry name" value="TRNA 2-SELENOURIDINE SYNTHASE"/>
    <property type="match status" value="1"/>
</dbReference>
<dbReference type="Gene3D" id="3.40.50.300">
    <property type="entry name" value="P-loop containing nucleotide triphosphate hydrolases"/>
    <property type="match status" value="1"/>
</dbReference>
<gene>
    <name evidence="3" type="ORF">DFR59_102293</name>
</gene>
<dbReference type="SUPFAM" id="SSF52540">
    <property type="entry name" value="P-loop containing nucleoside triphosphate hydrolases"/>
    <property type="match status" value="1"/>
</dbReference>
<comment type="caution">
    <text evidence="3">The sequence shown here is derived from an EMBL/GenBank/DDBJ whole genome shotgun (WGS) entry which is preliminary data.</text>
</comment>
<dbReference type="Pfam" id="PF00581">
    <property type="entry name" value="Rhodanese"/>
    <property type="match status" value="1"/>
</dbReference>
<dbReference type="PROSITE" id="PS50206">
    <property type="entry name" value="RHODANESE_3"/>
    <property type="match status" value="1"/>
</dbReference>
<keyword evidence="4" id="KW-1185">Reference proteome</keyword>
<evidence type="ECO:0000256" key="1">
    <source>
        <dbReference type="ARBA" id="ARBA00023266"/>
    </source>
</evidence>
<dbReference type="Gene3D" id="3.40.250.10">
    <property type="entry name" value="Rhodanese-like domain"/>
    <property type="match status" value="1"/>
</dbReference>
<dbReference type="NCBIfam" id="TIGR03167">
    <property type="entry name" value="tRNA_sel_U_synt"/>
    <property type="match status" value="1"/>
</dbReference>
<sequence>MFKDLTIQELLEARKNKKITLIDVRSPSEYKTATIPGSINIPIFTDEERGEIGTIYKQVNVEAAKERGLEIVSAKLPQFIKEFSMLEGDRVVFCWRGGMRSKTSATVVDLMGIPVSRLQGGVRSYRRWVVKALEESNFTQDAFVLNGYTGSGKTTILRRLKKQGFPVLDLEQMANHRGSIFGQIGLTPNNQKMFEALLIEEMQGLENSPYFLIEAESQRIGKIMLPQWIMDKKENGIQFFIDMPLEIRALNILEEYRPWEHAEECMISFQKIKRRIHTPIAAQIEKDLELGRYESAVQMLLAYYYDPRYEHTASQYPKEKQMRLKVSNIEEAANAIRELMDSKLKIRQ</sequence>
<dbReference type="Proteomes" id="UP000255326">
    <property type="component" value="Unassembled WGS sequence"/>
</dbReference>
<dbReference type="InterPro" id="IPR001763">
    <property type="entry name" value="Rhodanese-like_dom"/>
</dbReference>
<dbReference type="PANTHER" id="PTHR30401:SF0">
    <property type="entry name" value="TRNA 2-SELENOURIDINE SYNTHASE"/>
    <property type="match status" value="1"/>
</dbReference>
<organism evidence="3 4">
    <name type="scientific">Falsibacillus pallidus</name>
    <dbReference type="NCBI Taxonomy" id="493781"/>
    <lineage>
        <taxon>Bacteria</taxon>
        <taxon>Bacillati</taxon>
        <taxon>Bacillota</taxon>
        <taxon>Bacilli</taxon>
        <taxon>Bacillales</taxon>
        <taxon>Bacillaceae</taxon>
        <taxon>Falsibacillus</taxon>
    </lineage>
</organism>
<dbReference type="GO" id="GO:0002098">
    <property type="term" value="P:tRNA wobble uridine modification"/>
    <property type="evidence" value="ECO:0007669"/>
    <property type="project" value="InterPro"/>
</dbReference>
<name>A0A370GQ72_9BACI</name>
<dbReference type="SUPFAM" id="SSF52821">
    <property type="entry name" value="Rhodanese/Cell cycle control phosphatase"/>
    <property type="match status" value="1"/>
</dbReference>
<dbReference type="EMBL" id="QQAY01000002">
    <property type="protein sequence ID" value="RDI45661.1"/>
    <property type="molecule type" value="Genomic_DNA"/>
</dbReference>
<dbReference type="SMART" id="SM00450">
    <property type="entry name" value="RHOD"/>
    <property type="match status" value="1"/>
</dbReference>
<dbReference type="RefSeq" id="WP_114744491.1">
    <property type="nucleotide sequence ID" value="NZ_QQAY01000002.1"/>
</dbReference>
<evidence type="ECO:0000259" key="2">
    <source>
        <dbReference type="PROSITE" id="PS50206"/>
    </source>
</evidence>
<dbReference type="InterPro" id="IPR027417">
    <property type="entry name" value="P-loop_NTPase"/>
</dbReference>
<dbReference type="InterPro" id="IPR036873">
    <property type="entry name" value="Rhodanese-like_dom_sf"/>
</dbReference>
<reference evidence="3 4" key="1">
    <citation type="submission" date="2018-07" db="EMBL/GenBank/DDBJ databases">
        <title>Genomic Encyclopedia of Type Strains, Phase IV (KMG-IV): sequencing the most valuable type-strain genomes for metagenomic binning, comparative biology and taxonomic classification.</title>
        <authorList>
            <person name="Goeker M."/>
        </authorList>
    </citation>
    <scope>NUCLEOTIDE SEQUENCE [LARGE SCALE GENOMIC DNA]</scope>
    <source>
        <strain evidence="3 4">DSM 25281</strain>
    </source>
</reference>
<dbReference type="NCBIfam" id="NF008750">
    <property type="entry name" value="PRK11784.1-2"/>
    <property type="match status" value="1"/>
</dbReference>
<feature type="domain" description="Rhodanese" evidence="2">
    <location>
        <begin position="15"/>
        <end position="131"/>
    </location>
</feature>
<evidence type="ECO:0000313" key="3">
    <source>
        <dbReference type="EMBL" id="RDI45661.1"/>
    </source>
</evidence>
<evidence type="ECO:0000313" key="4">
    <source>
        <dbReference type="Proteomes" id="UP000255326"/>
    </source>
</evidence>